<evidence type="ECO:0000313" key="3">
    <source>
        <dbReference type="Proteomes" id="UP001189429"/>
    </source>
</evidence>
<sequence>MAPRPAQLLLAALVAALLAPGCLAAQARSGATLSSNPVRKVVSMLQAMERKVREQGEKEQEPCSCLVLL</sequence>
<keyword evidence="1" id="KW-0732">Signal</keyword>
<feature type="chain" id="PRO_5046138354" evidence="1">
    <location>
        <begin position="25"/>
        <end position="69"/>
    </location>
</feature>
<proteinExistence type="predicted"/>
<protein>
    <submittedName>
        <fullName evidence="2">Uncharacterized protein</fullName>
    </submittedName>
</protein>
<feature type="signal peptide" evidence="1">
    <location>
        <begin position="1"/>
        <end position="24"/>
    </location>
</feature>
<gene>
    <name evidence="2" type="ORF">PCOR1329_LOCUS47025</name>
</gene>
<name>A0ABN9UBM3_9DINO</name>
<evidence type="ECO:0000256" key="1">
    <source>
        <dbReference type="SAM" id="SignalP"/>
    </source>
</evidence>
<keyword evidence="3" id="KW-1185">Reference proteome</keyword>
<organism evidence="2 3">
    <name type="scientific">Prorocentrum cordatum</name>
    <dbReference type="NCBI Taxonomy" id="2364126"/>
    <lineage>
        <taxon>Eukaryota</taxon>
        <taxon>Sar</taxon>
        <taxon>Alveolata</taxon>
        <taxon>Dinophyceae</taxon>
        <taxon>Prorocentrales</taxon>
        <taxon>Prorocentraceae</taxon>
        <taxon>Prorocentrum</taxon>
    </lineage>
</organism>
<comment type="caution">
    <text evidence="2">The sequence shown here is derived from an EMBL/GenBank/DDBJ whole genome shotgun (WGS) entry which is preliminary data.</text>
</comment>
<dbReference type="Proteomes" id="UP001189429">
    <property type="component" value="Unassembled WGS sequence"/>
</dbReference>
<evidence type="ECO:0000313" key="2">
    <source>
        <dbReference type="EMBL" id="CAK0856735.1"/>
    </source>
</evidence>
<accession>A0ABN9UBM3</accession>
<dbReference type="EMBL" id="CAUYUJ010015660">
    <property type="protein sequence ID" value="CAK0856735.1"/>
    <property type="molecule type" value="Genomic_DNA"/>
</dbReference>
<reference evidence="2" key="1">
    <citation type="submission" date="2023-10" db="EMBL/GenBank/DDBJ databases">
        <authorList>
            <person name="Chen Y."/>
            <person name="Shah S."/>
            <person name="Dougan E. K."/>
            <person name="Thang M."/>
            <person name="Chan C."/>
        </authorList>
    </citation>
    <scope>NUCLEOTIDE SEQUENCE [LARGE SCALE GENOMIC DNA]</scope>
</reference>